<dbReference type="Proteomes" id="UP000324222">
    <property type="component" value="Unassembled WGS sequence"/>
</dbReference>
<protein>
    <submittedName>
        <fullName evidence="1">Uncharacterized protein</fullName>
    </submittedName>
</protein>
<accession>A0A5B7H4M0</accession>
<dbReference type="EMBL" id="VSRR010022655">
    <property type="protein sequence ID" value="MPC64856.1"/>
    <property type="molecule type" value="Genomic_DNA"/>
</dbReference>
<evidence type="ECO:0000313" key="1">
    <source>
        <dbReference type="EMBL" id="MPC64856.1"/>
    </source>
</evidence>
<gene>
    <name evidence="1" type="ORF">E2C01_058978</name>
</gene>
<dbReference type="AlphaFoldDB" id="A0A5B7H4M0"/>
<evidence type="ECO:0000313" key="2">
    <source>
        <dbReference type="Proteomes" id="UP000324222"/>
    </source>
</evidence>
<sequence>MFARSHAHYFIHYATASRCQEPITPSRYPRRASVYSVVKVINGKGVAADVASLDGVSLSLGGVWRPPEDCPEFCRDQVVGGACEARGRRDVQDRVTRLKTQDMCQAELSQSSI</sequence>
<reference evidence="1 2" key="1">
    <citation type="submission" date="2019-05" db="EMBL/GenBank/DDBJ databases">
        <title>Another draft genome of Portunus trituberculatus and its Hox gene families provides insights of decapod evolution.</title>
        <authorList>
            <person name="Jeong J.-H."/>
            <person name="Song I."/>
            <person name="Kim S."/>
            <person name="Choi T."/>
            <person name="Kim D."/>
            <person name="Ryu S."/>
            <person name="Kim W."/>
        </authorList>
    </citation>
    <scope>NUCLEOTIDE SEQUENCE [LARGE SCALE GENOMIC DNA]</scope>
    <source>
        <tissue evidence="1">Muscle</tissue>
    </source>
</reference>
<comment type="caution">
    <text evidence="1">The sequence shown here is derived from an EMBL/GenBank/DDBJ whole genome shotgun (WGS) entry which is preliminary data.</text>
</comment>
<proteinExistence type="predicted"/>
<keyword evidence="2" id="KW-1185">Reference proteome</keyword>
<name>A0A5B7H4M0_PORTR</name>
<organism evidence="1 2">
    <name type="scientific">Portunus trituberculatus</name>
    <name type="common">Swimming crab</name>
    <name type="synonym">Neptunus trituberculatus</name>
    <dbReference type="NCBI Taxonomy" id="210409"/>
    <lineage>
        <taxon>Eukaryota</taxon>
        <taxon>Metazoa</taxon>
        <taxon>Ecdysozoa</taxon>
        <taxon>Arthropoda</taxon>
        <taxon>Crustacea</taxon>
        <taxon>Multicrustacea</taxon>
        <taxon>Malacostraca</taxon>
        <taxon>Eumalacostraca</taxon>
        <taxon>Eucarida</taxon>
        <taxon>Decapoda</taxon>
        <taxon>Pleocyemata</taxon>
        <taxon>Brachyura</taxon>
        <taxon>Eubrachyura</taxon>
        <taxon>Portunoidea</taxon>
        <taxon>Portunidae</taxon>
        <taxon>Portuninae</taxon>
        <taxon>Portunus</taxon>
    </lineage>
</organism>